<dbReference type="Gene3D" id="1.25.40.10">
    <property type="entry name" value="Tetratricopeptide repeat domain"/>
    <property type="match status" value="1"/>
</dbReference>
<comment type="caution">
    <text evidence="3">The sequence shown here is derived from an EMBL/GenBank/DDBJ whole genome shotgun (WGS) entry which is preliminary data.</text>
</comment>
<dbReference type="SMART" id="SM00421">
    <property type="entry name" value="HTH_LUXR"/>
    <property type="match status" value="1"/>
</dbReference>
<gene>
    <name evidence="3" type="ORF">DES52_107155</name>
</gene>
<keyword evidence="1" id="KW-0802">TPR repeat</keyword>
<dbReference type="InterPro" id="IPR019734">
    <property type="entry name" value="TPR_rpt"/>
</dbReference>
<sequence>MDSHEVPGAHVHLPFPFLPPIIGRDRELALAHALLLRDDVHLVNLRGPGGIGKTRLAQELTQRLVSTFDLVVFVELAPLREPTLILPAISSALHAPPHRPVLEGLIETIGERRVLLVLDNLEHLLPHVQDLTTLLAHAPHLKIVTTSRRVLHLRSEHDLPLAPLSLPQDDTEQSEAVQLFVRLAKTVDPTFELDDKNRALVERVCVLLDGMPLALELAAARLRAVPLEELVEWLGTPLEVLADGPTDAPRRSRSLRDTVGWSYDLLTPNEQEMFAVCGVFVGGFTKAALEAVTGRPDVRNFLIQLVEHSLLRSTTSLGGRWSMLEPIREFAHERLDESPDVRNVRERHANYYLTLSEQAESWTQTLKAEWMERFKAEHANFEGSLQWFIQEDRAEDATRLCKALRPYWLGRGLNRTAIAWIERVLATPSGRPRTTHRAELLGFAADHTVQLGDSYDSGERYCHESIELHREYGNALGEANVMCSLAWLYDGSGKGDAARDLRLDLLNRYEVLGDQAQVAMVLCNLGTGFIDAGKYDRALAYFDQALPELERLGDVTNLAFHAVFRAVVFKRTGNVDACLHEMKRSWQLGAAIEDRAFLWRALGIVAYLVRQSGQADFATRLLSAQEHVRLQMQRAMLPSRQKELEEEQQALRSILGQAAFEKAWRAGEKISLAKIQSQVDAWFAAPVAMRAKPEDQGMPDVLTSRERDVVALVAAGFSDKQVASKLGIRGGTVSKHVGNVLGKLELKNRTELARWAMTHGVSPSIT</sequence>
<evidence type="ECO:0000256" key="1">
    <source>
        <dbReference type="PROSITE-ProRule" id="PRU00339"/>
    </source>
</evidence>
<dbReference type="OrthoDB" id="55979at2"/>
<dbReference type="CDD" id="cd06170">
    <property type="entry name" value="LuxR_C_like"/>
    <property type="match status" value="1"/>
</dbReference>
<dbReference type="PRINTS" id="PR00364">
    <property type="entry name" value="DISEASERSIST"/>
</dbReference>
<dbReference type="GO" id="GO:0006355">
    <property type="term" value="P:regulation of DNA-templated transcription"/>
    <property type="evidence" value="ECO:0007669"/>
    <property type="project" value="InterPro"/>
</dbReference>
<dbReference type="RefSeq" id="WP_110886845.1">
    <property type="nucleotide sequence ID" value="NZ_QJSX01000007.1"/>
</dbReference>
<dbReference type="Proteomes" id="UP000248326">
    <property type="component" value="Unassembled WGS sequence"/>
</dbReference>
<dbReference type="GO" id="GO:0003677">
    <property type="term" value="F:DNA binding"/>
    <property type="evidence" value="ECO:0007669"/>
    <property type="project" value="InterPro"/>
</dbReference>
<dbReference type="GO" id="GO:0016887">
    <property type="term" value="F:ATP hydrolysis activity"/>
    <property type="evidence" value="ECO:0007669"/>
    <property type="project" value="InterPro"/>
</dbReference>
<dbReference type="InterPro" id="IPR036388">
    <property type="entry name" value="WH-like_DNA-bd_sf"/>
</dbReference>
<dbReference type="AlphaFoldDB" id="A0A318SIK6"/>
<evidence type="ECO:0000313" key="4">
    <source>
        <dbReference type="Proteomes" id="UP000248326"/>
    </source>
</evidence>
<dbReference type="InterPro" id="IPR049945">
    <property type="entry name" value="AAA_22"/>
</dbReference>
<proteinExistence type="predicted"/>
<dbReference type="PROSITE" id="PS50005">
    <property type="entry name" value="TPR"/>
    <property type="match status" value="1"/>
</dbReference>
<feature type="domain" description="HTH luxR-type" evidence="2">
    <location>
        <begin position="695"/>
        <end position="760"/>
    </location>
</feature>
<organism evidence="3 4">
    <name type="scientific">Deinococcus yavapaiensis KR-236</name>
    <dbReference type="NCBI Taxonomy" id="694435"/>
    <lineage>
        <taxon>Bacteria</taxon>
        <taxon>Thermotogati</taxon>
        <taxon>Deinococcota</taxon>
        <taxon>Deinococci</taxon>
        <taxon>Deinococcales</taxon>
        <taxon>Deinococcaceae</taxon>
        <taxon>Deinococcus</taxon>
    </lineage>
</organism>
<dbReference type="Gene3D" id="1.10.10.10">
    <property type="entry name" value="Winged helix-like DNA-binding domain superfamily/Winged helix DNA-binding domain"/>
    <property type="match status" value="1"/>
</dbReference>
<dbReference type="InterPro" id="IPR027417">
    <property type="entry name" value="P-loop_NTPase"/>
</dbReference>
<feature type="repeat" description="TPR" evidence="1">
    <location>
        <begin position="519"/>
        <end position="552"/>
    </location>
</feature>
<dbReference type="Pfam" id="PF13401">
    <property type="entry name" value="AAA_22"/>
    <property type="match status" value="1"/>
</dbReference>
<dbReference type="PANTHER" id="PTHR47691">
    <property type="entry name" value="REGULATOR-RELATED"/>
    <property type="match status" value="1"/>
</dbReference>
<dbReference type="EMBL" id="QJSX01000007">
    <property type="protein sequence ID" value="PYE53897.1"/>
    <property type="molecule type" value="Genomic_DNA"/>
</dbReference>
<dbReference type="Gene3D" id="3.40.50.300">
    <property type="entry name" value="P-loop containing nucleotide triphosphate hydrolases"/>
    <property type="match status" value="1"/>
</dbReference>
<evidence type="ECO:0000313" key="3">
    <source>
        <dbReference type="EMBL" id="PYE53897.1"/>
    </source>
</evidence>
<dbReference type="PRINTS" id="PR00038">
    <property type="entry name" value="HTHLUXR"/>
</dbReference>
<dbReference type="Pfam" id="PF00196">
    <property type="entry name" value="GerE"/>
    <property type="match status" value="1"/>
</dbReference>
<dbReference type="InterPro" id="IPR011990">
    <property type="entry name" value="TPR-like_helical_dom_sf"/>
</dbReference>
<accession>A0A318SIK6</accession>
<dbReference type="PANTHER" id="PTHR47691:SF3">
    <property type="entry name" value="HTH-TYPE TRANSCRIPTIONAL REGULATOR RV0890C-RELATED"/>
    <property type="match status" value="1"/>
</dbReference>
<reference evidence="3 4" key="1">
    <citation type="submission" date="2018-06" db="EMBL/GenBank/DDBJ databases">
        <title>Genomic Encyclopedia of Type Strains, Phase IV (KMG-IV): sequencing the most valuable type-strain genomes for metagenomic binning, comparative biology and taxonomic classification.</title>
        <authorList>
            <person name="Goeker M."/>
        </authorList>
    </citation>
    <scope>NUCLEOTIDE SEQUENCE [LARGE SCALE GENOMIC DNA]</scope>
    <source>
        <strain evidence="3 4">DSM 18048</strain>
    </source>
</reference>
<dbReference type="InterPro" id="IPR000792">
    <property type="entry name" value="Tscrpt_reg_LuxR_C"/>
</dbReference>
<evidence type="ECO:0000259" key="2">
    <source>
        <dbReference type="PROSITE" id="PS50043"/>
    </source>
</evidence>
<dbReference type="PROSITE" id="PS50043">
    <property type="entry name" value="HTH_LUXR_2"/>
    <property type="match status" value="1"/>
</dbReference>
<name>A0A318SIK6_9DEIO</name>
<keyword evidence="4" id="KW-1185">Reference proteome</keyword>
<dbReference type="SUPFAM" id="SSF46894">
    <property type="entry name" value="C-terminal effector domain of the bipartite response regulators"/>
    <property type="match status" value="1"/>
</dbReference>
<dbReference type="SUPFAM" id="SSF48452">
    <property type="entry name" value="TPR-like"/>
    <property type="match status" value="1"/>
</dbReference>
<protein>
    <submittedName>
        <fullName evidence="3">Putative ATPase</fullName>
    </submittedName>
</protein>
<dbReference type="InterPro" id="IPR016032">
    <property type="entry name" value="Sig_transdc_resp-reg_C-effctor"/>
</dbReference>
<dbReference type="SUPFAM" id="SSF52540">
    <property type="entry name" value="P-loop containing nucleoside triphosphate hydrolases"/>
    <property type="match status" value="1"/>
</dbReference>